<evidence type="ECO:0000313" key="3">
    <source>
        <dbReference type="Proteomes" id="UP000324091"/>
    </source>
</evidence>
<reference evidence="2 3" key="1">
    <citation type="submission" date="2019-04" db="EMBL/GenBank/DDBJ databases">
        <title>Chromosome genome assembly for Takifugu flavidus.</title>
        <authorList>
            <person name="Xiao S."/>
        </authorList>
    </citation>
    <scope>NUCLEOTIDE SEQUENCE [LARGE SCALE GENOMIC DNA]</scope>
    <source>
        <strain evidence="2">HTHZ2018</strain>
        <tissue evidence="2">Muscle</tissue>
    </source>
</reference>
<proteinExistence type="predicted"/>
<dbReference type="AlphaFoldDB" id="A0A5C6MKU8"/>
<evidence type="ECO:0000259" key="1">
    <source>
        <dbReference type="SMART" id="SM01288"/>
    </source>
</evidence>
<dbReference type="InterPro" id="IPR029495">
    <property type="entry name" value="NACHT-assoc"/>
</dbReference>
<evidence type="ECO:0000313" key="2">
    <source>
        <dbReference type="EMBL" id="TWW53990.1"/>
    </source>
</evidence>
<protein>
    <recommendedName>
        <fullName evidence="1">FISNA domain-containing protein</fullName>
    </recommendedName>
</protein>
<dbReference type="SMART" id="SM01288">
    <property type="entry name" value="FISNA"/>
    <property type="match status" value="1"/>
</dbReference>
<accession>A0A5C6MKU8</accession>
<sequence>MRQTNQGKRKRSEEEGLGRLQRSLWKTLEDAGSRWGAWRDAGSTGRVAKNLSKIKHWPECIGAFYGCRVVWADWVQLQERAQVVVVELIAQEEEGCDEKVDEQRLDDVYTQLYVTTGGDIHINAQHEVTQIDMVGTLQTQNNPLVPVTCLHLQLGKINP</sequence>
<dbReference type="Pfam" id="PF14484">
    <property type="entry name" value="FISNA"/>
    <property type="match status" value="1"/>
</dbReference>
<name>A0A5C6MKU8_9TELE</name>
<dbReference type="EMBL" id="RHFK02000457">
    <property type="protein sequence ID" value="TWW53990.1"/>
    <property type="molecule type" value="Genomic_DNA"/>
</dbReference>
<organism evidence="2 3">
    <name type="scientific">Takifugu flavidus</name>
    <name type="common">sansaifugu</name>
    <dbReference type="NCBI Taxonomy" id="433684"/>
    <lineage>
        <taxon>Eukaryota</taxon>
        <taxon>Metazoa</taxon>
        <taxon>Chordata</taxon>
        <taxon>Craniata</taxon>
        <taxon>Vertebrata</taxon>
        <taxon>Euteleostomi</taxon>
        <taxon>Actinopterygii</taxon>
        <taxon>Neopterygii</taxon>
        <taxon>Teleostei</taxon>
        <taxon>Neoteleostei</taxon>
        <taxon>Acanthomorphata</taxon>
        <taxon>Eupercaria</taxon>
        <taxon>Tetraodontiformes</taxon>
        <taxon>Tetradontoidea</taxon>
        <taxon>Tetraodontidae</taxon>
        <taxon>Takifugu</taxon>
    </lineage>
</organism>
<feature type="domain" description="FISNA" evidence="1">
    <location>
        <begin position="80"/>
        <end position="151"/>
    </location>
</feature>
<gene>
    <name evidence="2" type="ORF">D4764_0101400</name>
</gene>
<keyword evidence="3" id="KW-1185">Reference proteome</keyword>
<dbReference type="Proteomes" id="UP000324091">
    <property type="component" value="Unassembled WGS sequence"/>
</dbReference>
<comment type="caution">
    <text evidence="2">The sequence shown here is derived from an EMBL/GenBank/DDBJ whole genome shotgun (WGS) entry which is preliminary data.</text>
</comment>